<proteinExistence type="predicted"/>
<evidence type="ECO:0000256" key="4">
    <source>
        <dbReference type="ARBA" id="ARBA00022840"/>
    </source>
</evidence>
<dbReference type="Pfam" id="PF19279">
    <property type="entry name" value="YegS_C"/>
    <property type="match status" value="1"/>
</dbReference>
<evidence type="ECO:0000313" key="6">
    <source>
        <dbReference type="EMBL" id="CAA9301767.1"/>
    </source>
</evidence>
<dbReference type="InterPro" id="IPR050187">
    <property type="entry name" value="Lipid_Phosphate_FormReg"/>
</dbReference>
<reference evidence="6" key="1">
    <citation type="submission" date="2020-02" db="EMBL/GenBank/DDBJ databases">
        <authorList>
            <person name="Meier V. D."/>
        </authorList>
    </citation>
    <scope>NUCLEOTIDE SEQUENCE</scope>
    <source>
        <strain evidence="6">AVDCRST_MAG68</strain>
    </source>
</reference>
<dbReference type="Pfam" id="PF00781">
    <property type="entry name" value="DAGK_cat"/>
    <property type="match status" value="1"/>
</dbReference>
<dbReference type="GO" id="GO:0005524">
    <property type="term" value="F:ATP binding"/>
    <property type="evidence" value="ECO:0007669"/>
    <property type="project" value="UniProtKB-KW"/>
</dbReference>
<dbReference type="PANTHER" id="PTHR12358:SF54">
    <property type="entry name" value="SPHINGOSINE KINASE RELATED PROTEIN"/>
    <property type="match status" value="1"/>
</dbReference>
<dbReference type="InterPro" id="IPR017438">
    <property type="entry name" value="ATP-NAD_kinase_N"/>
</dbReference>
<dbReference type="InterPro" id="IPR016064">
    <property type="entry name" value="NAD/diacylglycerol_kinase_sf"/>
</dbReference>
<dbReference type="SMART" id="SM00046">
    <property type="entry name" value="DAGKc"/>
    <property type="match status" value="1"/>
</dbReference>
<dbReference type="Gene3D" id="3.40.50.10330">
    <property type="entry name" value="Probable inorganic polyphosphate/atp-NAD kinase, domain 1"/>
    <property type="match status" value="1"/>
</dbReference>
<evidence type="ECO:0000256" key="3">
    <source>
        <dbReference type="ARBA" id="ARBA00022777"/>
    </source>
</evidence>
<keyword evidence="2" id="KW-0547">Nucleotide-binding</keyword>
<dbReference type="EMBL" id="CADCTW010000031">
    <property type="protein sequence ID" value="CAA9301767.1"/>
    <property type="molecule type" value="Genomic_DNA"/>
</dbReference>
<evidence type="ECO:0000256" key="2">
    <source>
        <dbReference type="ARBA" id="ARBA00022741"/>
    </source>
</evidence>
<accession>A0A6J4KCG0</accession>
<dbReference type="SUPFAM" id="SSF111331">
    <property type="entry name" value="NAD kinase/diacylglycerol kinase-like"/>
    <property type="match status" value="1"/>
</dbReference>
<dbReference type="InterPro" id="IPR045540">
    <property type="entry name" value="YegS/DAGK_C"/>
</dbReference>
<keyword evidence="3" id="KW-0418">Kinase</keyword>
<dbReference type="Gene3D" id="2.60.200.40">
    <property type="match status" value="1"/>
</dbReference>
<evidence type="ECO:0000259" key="5">
    <source>
        <dbReference type="PROSITE" id="PS50146"/>
    </source>
</evidence>
<evidence type="ECO:0000256" key="1">
    <source>
        <dbReference type="ARBA" id="ARBA00022679"/>
    </source>
</evidence>
<keyword evidence="1" id="KW-0808">Transferase</keyword>
<dbReference type="AlphaFoldDB" id="A0A6J4KCG0"/>
<organism evidence="6">
    <name type="scientific">uncultured Gemmatimonadota bacterium</name>
    <dbReference type="NCBI Taxonomy" id="203437"/>
    <lineage>
        <taxon>Bacteria</taxon>
        <taxon>Pseudomonadati</taxon>
        <taxon>Gemmatimonadota</taxon>
        <taxon>environmental samples</taxon>
    </lineage>
</organism>
<dbReference type="PROSITE" id="PS50146">
    <property type="entry name" value="DAGK"/>
    <property type="match status" value="1"/>
</dbReference>
<dbReference type="PANTHER" id="PTHR12358">
    <property type="entry name" value="SPHINGOSINE KINASE"/>
    <property type="match status" value="1"/>
</dbReference>
<feature type="domain" description="DAGKc" evidence="5">
    <location>
        <begin position="1"/>
        <end position="130"/>
    </location>
</feature>
<sequence>MPRSLLVYNPAAGQRWRHPAPESVLRALEERGWSAELLVTEAQDHATRLVRDHLTSEVEAVWVCGGDGTMGQAAAALVGSDVPLGILPTGTVNVVAAECGIPNGVGPALDALTRRPGRRAFAAWRVGERAVMLGLGVGFEARVMERVSLRTKRALGFAAIGGRGTLEWARYDFPPLRVTGEDGRGRAFDLPATQALATLTRRFAGTHIVAPDADPEDGCIDLLLFSGRSRARMAGFWLGIQLPGTAHLRIPGVRTLRARRLRVTSPDGPVIAHINGDAVEHTPLDAEPWGPVQLLVPPST</sequence>
<name>A0A6J4KCG0_9BACT</name>
<gene>
    <name evidence="6" type="ORF">AVDCRST_MAG68-657</name>
</gene>
<dbReference type="GO" id="GO:0016301">
    <property type="term" value="F:kinase activity"/>
    <property type="evidence" value="ECO:0007669"/>
    <property type="project" value="UniProtKB-KW"/>
</dbReference>
<protein>
    <recommendedName>
        <fullName evidence="5">DAGKc domain-containing protein</fullName>
    </recommendedName>
</protein>
<keyword evidence="4" id="KW-0067">ATP-binding</keyword>
<dbReference type="InterPro" id="IPR001206">
    <property type="entry name" value="Diacylglycerol_kinase_cat_dom"/>
</dbReference>